<dbReference type="AlphaFoldDB" id="A0A8T1CML5"/>
<organism evidence="1 2">
    <name type="scientific">Phytophthora cactorum</name>
    <dbReference type="NCBI Taxonomy" id="29920"/>
    <lineage>
        <taxon>Eukaryota</taxon>
        <taxon>Sar</taxon>
        <taxon>Stramenopiles</taxon>
        <taxon>Oomycota</taxon>
        <taxon>Peronosporomycetes</taxon>
        <taxon>Peronosporales</taxon>
        <taxon>Peronosporaceae</taxon>
        <taxon>Phytophthora</taxon>
    </lineage>
</organism>
<sequence>MSVLTLPSCTTETDCVSALLGESESLPAGQRHLLQPFESRARGTEVKESVTAMRFAERPLKRRKEEHQDRIESRCAIYPTNL</sequence>
<accession>A0A8T1CML5</accession>
<name>A0A8T1CML5_9STRA</name>
<gene>
    <name evidence="1" type="ORF">PC117_g15389</name>
</gene>
<evidence type="ECO:0000313" key="2">
    <source>
        <dbReference type="Proteomes" id="UP000736787"/>
    </source>
</evidence>
<dbReference type="EMBL" id="RCMK01000511">
    <property type="protein sequence ID" value="KAG2924539.1"/>
    <property type="molecule type" value="Genomic_DNA"/>
</dbReference>
<dbReference type="Proteomes" id="UP000736787">
    <property type="component" value="Unassembled WGS sequence"/>
</dbReference>
<reference evidence="1" key="1">
    <citation type="submission" date="2018-10" db="EMBL/GenBank/DDBJ databases">
        <title>Effector identification in a new, highly contiguous assembly of the strawberry crown rot pathogen Phytophthora cactorum.</title>
        <authorList>
            <person name="Armitage A.D."/>
            <person name="Nellist C.F."/>
            <person name="Bates H."/>
            <person name="Vickerstaff R.J."/>
            <person name="Harrison R.J."/>
        </authorList>
    </citation>
    <scope>NUCLEOTIDE SEQUENCE</scope>
    <source>
        <strain evidence="1">4040</strain>
    </source>
</reference>
<comment type="caution">
    <text evidence="1">The sequence shown here is derived from an EMBL/GenBank/DDBJ whole genome shotgun (WGS) entry which is preliminary data.</text>
</comment>
<protein>
    <submittedName>
        <fullName evidence="1">Uncharacterized protein</fullName>
    </submittedName>
</protein>
<evidence type="ECO:0000313" key="1">
    <source>
        <dbReference type="EMBL" id="KAG2924539.1"/>
    </source>
</evidence>
<proteinExistence type="predicted"/>